<reference evidence="2 4" key="1">
    <citation type="journal article" date="2012" name="Nature">
        <title>Algal genomes reveal evolutionary mosaicism and the fate of nucleomorphs.</title>
        <authorList>
            <consortium name="DOE Joint Genome Institute"/>
            <person name="Curtis B.A."/>
            <person name="Tanifuji G."/>
            <person name="Burki F."/>
            <person name="Gruber A."/>
            <person name="Irimia M."/>
            <person name="Maruyama S."/>
            <person name="Arias M.C."/>
            <person name="Ball S.G."/>
            <person name="Gile G.H."/>
            <person name="Hirakawa Y."/>
            <person name="Hopkins J.F."/>
            <person name="Kuo A."/>
            <person name="Rensing S.A."/>
            <person name="Schmutz J."/>
            <person name="Symeonidi A."/>
            <person name="Elias M."/>
            <person name="Eveleigh R.J."/>
            <person name="Herman E.K."/>
            <person name="Klute M.J."/>
            <person name="Nakayama T."/>
            <person name="Obornik M."/>
            <person name="Reyes-Prieto A."/>
            <person name="Armbrust E.V."/>
            <person name="Aves S.J."/>
            <person name="Beiko R.G."/>
            <person name="Coutinho P."/>
            <person name="Dacks J.B."/>
            <person name="Durnford D.G."/>
            <person name="Fast N.M."/>
            <person name="Green B.R."/>
            <person name="Grisdale C.J."/>
            <person name="Hempel F."/>
            <person name="Henrissat B."/>
            <person name="Hoppner M.P."/>
            <person name="Ishida K."/>
            <person name="Kim E."/>
            <person name="Koreny L."/>
            <person name="Kroth P.G."/>
            <person name="Liu Y."/>
            <person name="Malik S.B."/>
            <person name="Maier U.G."/>
            <person name="McRose D."/>
            <person name="Mock T."/>
            <person name="Neilson J.A."/>
            <person name="Onodera N.T."/>
            <person name="Poole A.M."/>
            <person name="Pritham E.J."/>
            <person name="Richards T.A."/>
            <person name="Rocap G."/>
            <person name="Roy S.W."/>
            <person name="Sarai C."/>
            <person name="Schaack S."/>
            <person name="Shirato S."/>
            <person name="Slamovits C.H."/>
            <person name="Spencer D.F."/>
            <person name="Suzuki S."/>
            <person name="Worden A.Z."/>
            <person name="Zauner S."/>
            <person name="Barry K."/>
            <person name="Bell C."/>
            <person name="Bharti A.K."/>
            <person name="Crow J.A."/>
            <person name="Grimwood J."/>
            <person name="Kramer R."/>
            <person name="Lindquist E."/>
            <person name="Lucas S."/>
            <person name="Salamov A."/>
            <person name="McFadden G.I."/>
            <person name="Lane C.E."/>
            <person name="Keeling P.J."/>
            <person name="Gray M.W."/>
            <person name="Grigoriev I.V."/>
            <person name="Archibald J.M."/>
        </authorList>
    </citation>
    <scope>NUCLEOTIDE SEQUENCE</scope>
    <source>
        <strain evidence="2 4">CCMP2712</strain>
    </source>
</reference>
<accession>L1JIQ9</accession>
<dbReference type="AlphaFoldDB" id="L1JIQ9"/>
<feature type="compositionally biased region" description="Polar residues" evidence="1">
    <location>
        <begin position="661"/>
        <end position="675"/>
    </location>
</feature>
<gene>
    <name evidence="2" type="ORF">GUITHDRAFT_106008</name>
</gene>
<feature type="compositionally biased region" description="Basic and acidic residues" evidence="1">
    <location>
        <begin position="1081"/>
        <end position="1091"/>
    </location>
</feature>
<feature type="compositionally biased region" description="Polar residues" evidence="1">
    <location>
        <begin position="492"/>
        <end position="508"/>
    </location>
</feature>
<sequence>MVKRKLGLLEDEARNEQGVDSPQACKDSRKSRQGLRADKNLNLCTTCTACGVHYDWTGVVDPHGSQTGNRPDATNREMDALVSGLSCFGKAAIERIIENHLPHRTKQEIQVWIADLQASEDDTADQGDHVSSKSKGKERLRGTSEDRVALMFLRHVDVNMLLQVSRSQSSRNVKDSSRSPSVSRGSKRSRTDSASPKLRTRNSSTQDGHQDERNVPKRKRESSQPLVEHHINLRSKSQNKNKVQTTKKKGKKKHSDDIELLDGASALLGLSSDTAKNGKKSSSTSTTPRTSGMSTRLSMVENSKSNPKEKDNGVKKANLAKASAASTRSSRTKESEQLLESVSVSKDPKMKAKAKSKGKSQVLADSSSGMKGDSDDSLKKPASGAKSVAEAEEKEKETKELNPKTAGSEQEQGNTGGAGEVEDLPVGEAGTGEMNTPWKASEVLMGSRIPEESAPRLSAAVVLMMNSSSSSKDASSNVLAKGKNSREDEMNSIENSPAPSSAGQSGNEGSYLKTLEASPAVGVPASEKAIEAITANQASMGYSEIIRKSLPVDSNSDGATKDRPRKRRQQNREKHYKNSSDEAAATEMRTSKDNLHSTSTEPRPTALSVLIGSKYPEPSENVGSLSEKSDVPMNPADLVQRDGKSESGMLSQQEEDRNVNEMMSANLSSDDQMNAGQEAVNAPGKAEGQQDFTDASTNSLRFEASDNHKNEGRSFLAPTAAQKWHQIHGSEGQRSAVQRYVQEKIKQGKIEKRPDGSLLLKEKNADATCKFWSEINDELFKATLGSRVKVHAITQALRRYCGIATPPGNTRKTEYVDLLVPTDMGEREQALRKARESHAKYQNNQDSTWLDRRRQPRNEKGRSSAEVLLANCSVGATSDAVASGVSDQVQFFSAHDSSKRIDTKLRGRGRRPASDASTDELDSSEAPRPENAKAVIIGMNWSQALTGGLEGNGNMKSQGRVSYGDALLNQNTSTTSGGEHLKSRLDSELECPNAETSGSGIEQEQKSKDAVEGANSASAVHVNNSDGTSEDAATVDCSQNALDETQKDGDACEVMTTEGKHAKAKGGRSKANHSDQCAGSEADKNSRSSEVRTAKSYAALVVEFGSAAAAIGKGAHSYASQLGSTATSSPEVDGRRMEHLVQAAAAKDALQAVQKPVDEATPPQQSNTKVVHTETATRTIQPATERFEENFTLSIARMLISLTPHGALFF</sequence>
<dbReference type="Proteomes" id="UP000011087">
    <property type="component" value="Unassembled WGS sequence"/>
</dbReference>
<keyword evidence="4" id="KW-1185">Reference proteome</keyword>
<feature type="compositionally biased region" description="Basic residues" evidence="1">
    <location>
        <begin position="1062"/>
        <end position="1071"/>
    </location>
</feature>
<feature type="region of interest" description="Disordered" evidence="1">
    <location>
        <begin position="833"/>
        <end position="864"/>
    </location>
</feature>
<dbReference type="GeneID" id="17305024"/>
<reference evidence="4" key="2">
    <citation type="submission" date="2012-11" db="EMBL/GenBank/DDBJ databases">
        <authorList>
            <person name="Kuo A."/>
            <person name="Curtis B.A."/>
            <person name="Tanifuji G."/>
            <person name="Burki F."/>
            <person name="Gruber A."/>
            <person name="Irimia M."/>
            <person name="Maruyama S."/>
            <person name="Arias M.C."/>
            <person name="Ball S.G."/>
            <person name="Gile G.H."/>
            <person name="Hirakawa Y."/>
            <person name="Hopkins J.F."/>
            <person name="Rensing S.A."/>
            <person name="Schmutz J."/>
            <person name="Symeonidi A."/>
            <person name="Elias M."/>
            <person name="Eveleigh R.J."/>
            <person name="Herman E.K."/>
            <person name="Klute M.J."/>
            <person name="Nakayama T."/>
            <person name="Obornik M."/>
            <person name="Reyes-Prieto A."/>
            <person name="Armbrust E.V."/>
            <person name="Aves S.J."/>
            <person name="Beiko R.G."/>
            <person name="Coutinho P."/>
            <person name="Dacks J.B."/>
            <person name="Durnford D.G."/>
            <person name="Fast N.M."/>
            <person name="Green B.R."/>
            <person name="Grisdale C."/>
            <person name="Hempe F."/>
            <person name="Henrissat B."/>
            <person name="Hoppner M.P."/>
            <person name="Ishida K.-I."/>
            <person name="Kim E."/>
            <person name="Koreny L."/>
            <person name="Kroth P.G."/>
            <person name="Liu Y."/>
            <person name="Malik S.-B."/>
            <person name="Maier U.G."/>
            <person name="McRose D."/>
            <person name="Mock T."/>
            <person name="Neilson J.A."/>
            <person name="Onodera N.T."/>
            <person name="Poole A.M."/>
            <person name="Pritham E.J."/>
            <person name="Richards T.A."/>
            <person name="Rocap G."/>
            <person name="Roy S.W."/>
            <person name="Sarai C."/>
            <person name="Schaack S."/>
            <person name="Shirato S."/>
            <person name="Slamovits C.H."/>
            <person name="Spencer D.F."/>
            <person name="Suzuki S."/>
            <person name="Worden A.Z."/>
            <person name="Zauner S."/>
            <person name="Barry K."/>
            <person name="Bell C."/>
            <person name="Bharti A.K."/>
            <person name="Crow J.A."/>
            <person name="Grimwood J."/>
            <person name="Kramer R."/>
            <person name="Lindquist E."/>
            <person name="Lucas S."/>
            <person name="Salamov A."/>
            <person name="McFadden G.I."/>
            <person name="Lane C.E."/>
            <person name="Keeling P.J."/>
            <person name="Gray M.W."/>
            <person name="Grigoriev I.V."/>
            <person name="Archibald J.M."/>
        </authorList>
    </citation>
    <scope>NUCLEOTIDE SEQUENCE</scope>
    <source>
        <strain evidence="4">CCMP2712</strain>
    </source>
</reference>
<reference evidence="3" key="3">
    <citation type="submission" date="2016-03" db="UniProtKB">
        <authorList>
            <consortium name="EnsemblProtists"/>
        </authorList>
    </citation>
    <scope>IDENTIFICATION</scope>
</reference>
<evidence type="ECO:0000313" key="2">
    <source>
        <dbReference type="EMBL" id="EKX48403.1"/>
    </source>
</evidence>
<feature type="region of interest" description="Disordered" evidence="1">
    <location>
        <begin position="1058"/>
        <end position="1091"/>
    </location>
</feature>
<dbReference type="RefSeq" id="XP_005835383.1">
    <property type="nucleotide sequence ID" value="XM_005835326.1"/>
</dbReference>
<evidence type="ECO:0000256" key="1">
    <source>
        <dbReference type="SAM" id="MobiDB-lite"/>
    </source>
</evidence>
<dbReference type="EnsemblProtists" id="EKX48403">
    <property type="protein sequence ID" value="EKX48403"/>
    <property type="gene ID" value="GUITHDRAFT_106008"/>
</dbReference>
<feature type="region of interest" description="Disordered" evidence="1">
    <location>
        <begin position="120"/>
        <end position="142"/>
    </location>
</feature>
<feature type="compositionally biased region" description="Polar residues" evidence="1">
    <location>
        <begin position="296"/>
        <end position="305"/>
    </location>
</feature>
<feature type="compositionally biased region" description="Basic and acidic residues" evidence="1">
    <location>
        <begin position="126"/>
        <end position="142"/>
    </location>
</feature>
<dbReference type="EMBL" id="JH992986">
    <property type="protein sequence ID" value="EKX48403.1"/>
    <property type="molecule type" value="Genomic_DNA"/>
</dbReference>
<feature type="compositionally biased region" description="Low complexity" evidence="1">
    <location>
        <begin position="466"/>
        <end position="480"/>
    </location>
</feature>
<evidence type="ECO:0000313" key="4">
    <source>
        <dbReference type="Proteomes" id="UP000011087"/>
    </source>
</evidence>
<feature type="compositionally biased region" description="Basic and acidic residues" evidence="1">
    <location>
        <begin position="849"/>
        <end position="863"/>
    </location>
</feature>
<feature type="region of interest" description="Disordered" evidence="1">
    <location>
        <begin position="968"/>
        <end position="1033"/>
    </location>
</feature>
<feature type="region of interest" description="Disordered" evidence="1">
    <location>
        <begin position="13"/>
        <end position="32"/>
    </location>
</feature>
<dbReference type="KEGG" id="gtt:GUITHDRAFT_106008"/>
<protein>
    <submittedName>
        <fullName evidence="2 3">Uncharacterized protein</fullName>
    </submittedName>
</protein>
<name>L1JIQ9_GUITC</name>
<feature type="compositionally biased region" description="Basic and acidic residues" evidence="1">
    <location>
        <begin position="389"/>
        <end position="402"/>
    </location>
</feature>
<feature type="region of interest" description="Disordered" evidence="1">
    <location>
        <begin position="466"/>
        <end position="513"/>
    </location>
</feature>
<evidence type="ECO:0000313" key="3">
    <source>
        <dbReference type="EnsemblProtists" id="EKX48403"/>
    </source>
</evidence>
<feature type="region of interest" description="Disordered" evidence="1">
    <location>
        <begin position="166"/>
        <end position="258"/>
    </location>
</feature>
<feature type="compositionally biased region" description="Low complexity" evidence="1">
    <location>
        <begin position="281"/>
        <end position="295"/>
    </location>
</feature>
<proteinExistence type="predicted"/>
<dbReference type="OMA" id="ESHYYEE"/>
<dbReference type="HOGENOM" id="CLU_269860_0_0_1"/>
<feature type="compositionally biased region" description="Polar residues" evidence="1">
    <location>
        <begin position="968"/>
        <end position="977"/>
    </location>
</feature>
<organism evidence="2">
    <name type="scientific">Guillardia theta (strain CCMP2712)</name>
    <name type="common">Cryptophyte</name>
    <dbReference type="NCBI Taxonomy" id="905079"/>
    <lineage>
        <taxon>Eukaryota</taxon>
        <taxon>Cryptophyceae</taxon>
        <taxon>Pyrenomonadales</taxon>
        <taxon>Geminigeraceae</taxon>
        <taxon>Guillardia</taxon>
    </lineage>
</organism>
<dbReference type="PaxDb" id="55529-EKX48403"/>
<feature type="region of interest" description="Disordered" evidence="1">
    <location>
        <begin position="902"/>
        <end position="930"/>
    </location>
</feature>
<feature type="region of interest" description="Disordered" evidence="1">
    <location>
        <begin position="271"/>
        <end position="437"/>
    </location>
</feature>
<feature type="compositionally biased region" description="Basic and acidic residues" evidence="1">
    <location>
        <begin position="570"/>
        <end position="580"/>
    </location>
</feature>
<feature type="compositionally biased region" description="Polar residues" evidence="1">
    <location>
        <begin position="1015"/>
        <end position="1027"/>
    </location>
</feature>
<feature type="compositionally biased region" description="Low complexity" evidence="1">
    <location>
        <begin position="315"/>
        <end position="329"/>
    </location>
</feature>
<feature type="region of interest" description="Disordered" evidence="1">
    <location>
        <begin position="536"/>
        <end position="692"/>
    </location>
</feature>